<accession>A0A2D4JGH6</accession>
<dbReference type="EMBL" id="IACK01186088">
    <property type="protein sequence ID" value="LAA95570.1"/>
    <property type="molecule type" value="Transcribed_RNA"/>
</dbReference>
<organism evidence="2">
    <name type="scientific">Micrurus lemniscatus lemniscatus</name>
    <dbReference type="NCBI Taxonomy" id="129467"/>
    <lineage>
        <taxon>Eukaryota</taxon>
        <taxon>Metazoa</taxon>
        <taxon>Chordata</taxon>
        <taxon>Craniata</taxon>
        <taxon>Vertebrata</taxon>
        <taxon>Euteleostomi</taxon>
        <taxon>Lepidosauria</taxon>
        <taxon>Squamata</taxon>
        <taxon>Bifurcata</taxon>
        <taxon>Unidentata</taxon>
        <taxon>Episquamata</taxon>
        <taxon>Toxicofera</taxon>
        <taxon>Serpentes</taxon>
        <taxon>Colubroidea</taxon>
        <taxon>Elapidae</taxon>
        <taxon>Elapinae</taxon>
        <taxon>Micrurus</taxon>
    </lineage>
</organism>
<evidence type="ECO:0000313" key="2">
    <source>
        <dbReference type="EMBL" id="LAA95570.1"/>
    </source>
</evidence>
<dbReference type="AlphaFoldDB" id="A0A2D4JGH6"/>
<feature type="compositionally biased region" description="Low complexity" evidence="1">
    <location>
        <begin position="63"/>
        <end position="78"/>
    </location>
</feature>
<protein>
    <submittedName>
        <fullName evidence="2">Uncharacterized protein</fullName>
    </submittedName>
</protein>
<sequence length="104" mass="11135">MAAGLCAEETILQEILPHMRAWIELAIKQGIAAGVQQTFLTRRHQTGPNHSVATVAKQGGIRSTSCTSSGGESSNHSHAQPDHAIQGRPNRLAGTNRVSVFPRQ</sequence>
<name>A0A2D4JGH6_MICLE</name>
<reference evidence="2" key="2">
    <citation type="submission" date="2017-11" db="EMBL/GenBank/DDBJ databases">
        <title>Coralsnake Venomics: Analyses of Venom Gland Transcriptomes and Proteomes of Six Brazilian Taxa.</title>
        <authorList>
            <person name="Aird S.D."/>
            <person name="Jorge da Silva N."/>
            <person name="Qiu L."/>
            <person name="Villar-Briones A."/>
            <person name="Aparecida-Saddi V."/>
            <person name="Campos-Telles M.P."/>
            <person name="Grau M."/>
            <person name="Mikheyev A.S."/>
        </authorList>
    </citation>
    <scope>NUCLEOTIDE SEQUENCE</scope>
    <source>
        <tissue evidence="2">Venom_gland</tissue>
    </source>
</reference>
<feature type="region of interest" description="Disordered" evidence="1">
    <location>
        <begin position="44"/>
        <end position="104"/>
    </location>
</feature>
<reference evidence="2" key="1">
    <citation type="submission" date="2017-07" db="EMBL/GenBank/DDBJ databases">
        <authorList>
            <person name="Mikheyev A."/>
            <person name="Grau M."/>
        </authorList>
    </citation>
    <scope>NUCLEOTIDE SEQUENCE</scope>
    <source>
        <tissue evidence="2">Venom_gland</tissue>
    </source>
</reference>
<proteinExistence type="predicted"/>
<evidence type="ECO:0000256" key="1">
    <source>
        <dbReference type="SAM" id="MobiDB-lite"/>
    </source>
</evidence>